<dbReference type="GeneID" id="81478470"/>
<dbReference type="STRING" id="1143323.M787_004015"/>
<sequence>MVISGSGNISPSGPNPWDPSVAGKQPESMEGTKKSVFSDVKEATSTSKQEALAVSGQTAMYETEKTINEGKYKKTQEKASTSLKSRLRSKFSKIGASIQGFLSGFGTRASRVSARIAESNGEGRSMLPSSIGMVDKKNNRISPEMRGFYLDASGLGKSSSDISRLSVDSLQSTSLASGWVSSGSISASESSAIASFGPVQTTRAVTSDVVNYWTGSRLGGEMISSLLDPNVETSSLLRRASLIENEGMVDLADLSQENFSTSMHKSSALKNTKVLTTGEDAGKVESLEIDSSYGIVQQSIKENEKKEMQEDLLKEQMAMAEMMASLLTSGASSTIYVPGSFLSSSGTRFPPPRISGTIAKSFYDKKTHLAPGIEKVKSQTDFSFGGRDPGREDGSLVLGSRSESSYRFPREVITTEEETVNHEQSTVFLNDRTVNNIFDPVPEQSSLEKYDASAASSGMNTVSSAYLFPAERGVAFLAPTPVSLDEYKYEIDHHKGPGGPPDPLIYQYRNVAIDPPLVLRPPQPFTYSSRFVVQGKPEASSVHDDGGGFSGGGSDSDQGHGGNKNLPKGKKNNSNLKFGD</sequence>
<feature type="region of interest" description="Disordered" evidence="1">
    <location>
        <begin position="1"/>
        <end position="51"/>
    </location>
</feature>
<dbReference type="EMBL" id="CP015840">
    <property type="protein sequence ID" value="ANG66474.1"/>
    <property type="molecule type" value="Genomic_DNA"/>
</dbReference>
<evidence type="ECO:0000256" key="1">
    <source>
        <dbReference type="SAM" id="MobiDB-lite"/>
    </source>
</evidence>
<name>A0A173DZW3_9CHLA</name>
<dbReference type="Proteomes" id="UP000019147">
    <property type="component" value="Chromosome"/>
</dbReference>
<evidence type="ECO:0000313" key="2">
    <source>
        <dbReference type="EMBL" id="ANG66474.1"/>
    </source>
</evidence>
<gene>
    <name evidence="2" type="ORF">M787_004015</name>
</gene>
<dbReference type="AlphaFoldDB" id="A0A173DZW3"/>
<protein>
    <submittedName>
        <fullName evidence="2">Uncharacterized protein</fullName>
    </submittedName>
</protein>
<evidence type="ECO:0000313" key="3">
    <source>
        <dbReference type="Proteomes" id="UP000019147"/>
    </source>
</evidence>
<dbReference type="KEGG" id="cgz:M787_004015"/>
<dbReference type="RefSeq" id="WP_021828293.1">
    <property type="nucleotide sequence ID" value="NZ_CP015840.1"/>
</dbReference>
<proteinExistence type="predicted"/>
<dbReference type="OrthoDB" id="19211at2"/>
<reference evidence="2 3" key="1">
    <citation type="journal article" date="2014" name="Syst. Appl. Microbiol.">
        <title>Evidence for the existence of two new members of the family Chlamydiaceae and proposal of Chlamydia avium sp. nov. and Chlamydia gallinacea sp. nov.</title>
        <authorList>
            <person name="Sachse K."/>
            <person name="Laroucau K."/>
            <person name="Riege K."/>
            <person name="Wehner S."/>
            <person name="Dilcher M."/>
            <person name="Creasy H.H."/>
            <person name="Weidmann M."/>
            <person name="Myers G."/>
            <person name="Vorimore F."/>
            <person name="Vicari N."/>
            <person name="Magnino S."/>
            <person name="Liebler-Tenorio E."/>
            <person name="Ruettger A."/>
            <person name="Bavoil P.M."/>
            <person name="Hufert F.T."/>
            <person name="Rossello-Mora R."/>
            <person name="Marz M."/>
        </authorList>
    </citation>
    <scope>NUCLEOTIDE SEQUENCE [LARGE SCALE GENOMIC DNA]</scope>
    <source>
        <strain evidence="2 3">08-1274/3</strain>
    </source>
</reference>
<feature type="compositionally biased region" description="Gly residues" evidence="1">
    <location>
        <begin position="547"/>
        <end position="562"/>
    </location>
</feature>
<feature type="compositionally biased region" description="Low complexity" evidence="1">
    <location>
        <begin position="1"/>
        <end position="12"/>
    </location>
</feature>
<organism evidence="2 3">
    <name type="scientific">Chlamydia gallinacea 08-1274/3</name>
    <dbReference type="NCBI Taxonomy" id="1143323"/>
    <lineage>
        <taxon>Bacteria</taxon>
        <taxon>Pseudomonadati</taxon>
        <taxon>Chlamydiota</taxon>
        <taxon>Chlamydiia</taxon>
        <taxon>Chlamydiales</taxon>
        <taxon>Chlamydiaceae</taxon>
        <taxon>Chlamydia/Chlamydophila group</taxon>
        <taxon>Chlamydia</taxon>
    </lineage>
</organism>
<accession>A0A173DZW3</accession>
<feature type="region of interest" description="Disordered" evidence="1">
    <location>
        <begin position="536"/>
        <end position="580"/>
    </location>
</feature>